<keyword evidence="7 10" id="KW-0805">Transcription regulation</keyword>
<dbReference type="GO" id="GO:1900079">
    <property type="term" value="P:regulation of arginine biosynthetic process"/>
    <property type="evidence" value="ECO:0007669"/>
    <property type="project" value="UniProtKB-UniRule"/>
</dbReference>
<dbReference type="EMBL" id="PYOZ01000016">
    <property type="protein sequence ID" value="PSX43469.1"/>
    <property type="molecule type" value="Genomic_DNA"/>
</dbReference>
<evidence type="ECO:0000256" key="7">
    <source>
        <dbReference type="ARBA" id="ARBA00023015"/>
    </source>
</evidence>
<evidence type="ECO:0000313" key="16">
    <source>
        <dbReference type="Proteomes" id="UP000241426"/>
    </source>
</evidence>
<comment type="subcellular location">
    <subcellularLocation>
        <location evidence="1 10">Cytoplasm</location>
    </subcellularLocation>
</comment>
<gene>
    <name evidence="10" type="primary">argR</name>
    <name evidence="14" type="ORF">C0W53_18805</name>
    <name evidence="13" type="ORF">C9J27_20145</name>
</gene>
<dbReference type="SUPFAM" id="SSF55252">
    <property type="entry name" value="C-terminal domain of arginine repressor"/>
    <property type="match status" value="1"/>
</dbReference>
<evidence type="ECO:0000256" key="9">
    <source>
        <dbReference type="ARBA" id="ARBA00023163"/>
    </source>
</evidence>
<dbReference type="AlphaFoldDB" id="A0A2T3KD43"/>
<evidence type="ECO:0000256" key="1">
    <source>
        <dbReference type="ARBA" id="ARBA00004496"/>
    </source>
</evidence>
<accession>A0A2T3KD43</accession>
<evidence type="ECO:0000256" key="4">
    <source>
        <dbReference type="ARBA" id="ARBA00021148"/>
    </source>
</evidence>
<dbReference type="GO" id="GO:0051259">
    <property type="term" value="P:protein complex oligomerization"/>
    <property type="evidence" value="ECO:0007669"/>
    <property type="project" value="InterPro"/>
</dbReference>
<dbReference type="Pfam" id="PF01316">
    <property type="entry name" value="Arg_repressor"/>
    <property type="match status" value="1"/>
</dbReference>
<dbReference type="STRING" id="318456.GCA_001455895_01092"/>
<reference evidence="15 16" key="1">
    <citation type="submission" date="2018-01" db="EMBL/GenBank/DDBJ databases">
        <title>Whole genome sequencing of Histamine producing bacteria.</title>
        <authorList>
            <person name="Butler K."/>
        </authorList>
    </citation>
    <scope>NUCLEOTIDE SEQUENCE [LARGE SCALE GENOMIC DNA]</scope>
    <source>
        <strain evidence="14 15">A1-4</strain>
        <strain evidence="13 16">FS-7.2</strain>
    </source>
</reference>
<comment type="caution">
    <text evidence="13">The sequence shown here is derived from an EMBL/GenBank/DDBJ whole genome shotgun (WGS) entry which is preliminary data.</text>
</comment>
<dbReference type="GO" id="GO:0005737">
    <property type="term" value="C:cytoplasm"/>
    <property type="evidence" value="ECO:0007669"/>
    <property type="project" value="UniProtKB-SubCell"/>
</dbReference>
<sequence length="161" mass="17923">MDTQLPAIDDNYCNDNMTSACKRLLQQQSFTTQDDIRHQLIKLGFNDISQSTVSRLLLRLGVTKVPNATGKKIYCLTTENEPIKIHASIASQIEFITHNQLVIVIKTHPGGAQLVARLIDMQPHVDILGTIGGNDTVMVAPKDIMRINQCLQVVKQYLGLK</sequence>
<proteinExistence type="inferred from homology"/>
<dbReference type="SUPFAM" id="SSF46785">
    <property type="entry name" value="Winged helix' DNA-binding domain"/>
    <property type="match status" value="1"/>
</dbReference>
<dbReference type="GO" id="GO:0003700">
    <property type="term" value="F:DNA-binding transcription factor activity"/>
    <property type="evidence" value="ECO:0007669"/>
    <property type="project" value="UniProtKB-UniRule"/>
</dbReference>
<dbReference type="InterPro" id="IPR036388">
    <property type="entry name" value="WH-like_DNA-bd_sf"/>
</dbReference>
<protein>
    <recommendedName>
        <fullName evidence="4 10">Arginine repressor</fullName>
    </recommendedName>
</protein>
<dbReference type="Gene3D" id="3.30.1360.40">
    <property type="match status" value="1"/>
</dbReference>
<dbReference type="HAMAP" id="MF_00173">
    <property type="entry name" value="Arg_repressor"/>
    <property type="match status" value="1"/>
</dbReference>
<keyword evidence="9 10" id="KW-0804">Transcription</keyword>
<dbReference type="Proteomes" id="UP000241426">
    <property type="component" value="Unassembled WGS sequence"/>
</dbReference>
<evidence type="ECO:0000256" key="10">
    <source>
        <dbReference type="HAMAP-Rule" id="MF_00173"/>
    </source>
</evidence>
<dbReference type="InterPro" id="IPR020899">
    <property type="entry name" value="Arg_repress_C"/>
</dbReference>
<comment type="function">
    <text evidence="10">Regulates arginine biosynthesis genes.</text>
</comment>
<accession>A0A0B7JB81</accession>
<dbReference type="RefSeq" id="WP_036796119.1">
    <property type="nucleotide sequence ID" value="NZ_JAUZMV010000001.1"/>
</dbReference>
<comment type="similarity">
    <text evidence="3 10">Belongs to the ArgR family.</text>
</comment>
<keyword evidence="10" id="KW-0678">Repressor</keyword>
<evidence type="ECO:0000313" key="13">
    <source>
        <dbReference type="EMBL" id="PSU94126.1"/>
    </source>
</evidence>
<feature type="domain" description="Arginine repressor DNA-binding" evidence="11">
    <location>
        <begin position="20"/>
        <end position="80"/>
    </location>
</feature>
<evidence type="ECO:0000256" key="3">
    <source>
        <dbReference type="ARBA" id="ARBA00008316"/>
    </source>
</evidence>
<feature type="domain" description="Arginine repressor C-terminal" evidence="12">
    <location>
        <begin position="95"/>
        <end position="154"/>
    </location>
</feature>
<dbReference type="PANTHER" id="PTHR34471:SF1">
    <property type="entry name" value="ARGININE REPRESSOR"/>
    <property type="match status" value="1"/>
</dbReference>
<dbReference type="InterPro" id="IPR001669">
    <property type="entry name" value="Arg_repress"/>
</dbReference>
<dbReference type="Pfam" id="PF02863">
    <property type="entry name" value="Arg_repressor_C"/>
    <property type="match status" value="1"/>
</dbReference>
<evidence type="ECO:0000313" key="14">
    <source>
        <dbReference type="EMBL" id="PSX43469.1"/>
    </source>
</evidence>
<dbReference type="Gene3D" id="1.10.10.10">
    <property type="entry name" value="Winged helix-like DNA-binding domain superfamily/Winged helix DNA-binding domain"/>
    <property type="match status" value="1"/>
</dbReference>
<evidence type="ECO:0000256" key="6">
    <source>
        <dbReference type="ARBA" id="ARBA00022571"/>
    </source>
</evidence>
<dbReference type="GO" id="GO:0034618">
    <property type="term" value="F:arginine binding"/>
    <property type="evidence" value="ECO:0007669"/>
    <property type="project" value="InterPro"/>
</dbReference>
<dbReference type="InterPro" id="IPR036390">
    <property type="entry name" value="WH_DNA-bd_sf"/>
</dbReference>
<dbReference type="InterPro" id="IPR036251">
    <property type="entry name" value="Arg_repress_C_sf"/>
</dbReference>
<evidence type="ECO:0000256" key="8">
    <source>
        <dbReference type="ARBA" id="ARBA00023125"/>
    </source>
</evidence>
<dbReference type="EMBL" id="PYNF01000025">
    <property type="protein sequence ID" value="PSU94126.1"/>
    <property type="molecule type" value="Genomic_DNA"/>
</dbReference>
<keyword evidence="6 10" id="KW-0055">Arginine biosynthesis</keyword>
<organism evidence="13 16">
    <name type="scientific">Photobacterium kishitanii</name>
    <dbReference type="NCBI Taxonomy" id="318456"/>
    <lineage>
        <taxon>Bacteria</taxon>
        <taxon>Pseudomonadati</taxon>
        <taxon>Pseudomonadota</taxon>
        <taxon>Gammaproteobacteria</taxon>
        <taxon>Vibrionales</taxon>
        <taxon>Vibrionaceae</taxon>
        <taxon>Photobacterium</taxon>
    </lineage>
</organism>
<keyword evidence="15" id="KW-1185">Reference proteome</keyword>
<evidence type="ECO:0000256" key="5">
    <source>
        <dbReference type="ARBA" id="ARBA00022490"/>
    </source>
</evidence>
<dbReference type="Proteomes" id="UP000240728">
    <property type="component" value="Unassembled WGS sequence"/>
</dbReference>
<keyword evidence="5 10" id="KW-0963">Cytoplasm</keyword>
<dbReference type="PANTHER" id="PTHR34471">
    <property type="entry name" value="ARGININE REPRESSOR"/>
    <property type="match status" value="1"/>
</dbReference>
<dbReference type="OrthoDB" id="6504145at2"/>
<dbReference type="UniPathway" id="UPA00068"/>
<evidence type="ECO:0000256" key="2">
    <source>
        <dbReference type="ARBA" id="ARBA00005040"/>
    </source>
</evidence>
<keyword evidence="10" id="KW-0028">Amino-acid biosynthesis</keyword>
<name>A0A2T3KD43_9GAMM</name>
<keyword evidence="8 10" id="KW-0238">DNA-binding</keyword>
<dbReference type="GeneID" id="29943116"/>
<dbReference type="PRINTS" id="PR01467">
    <property type="entry name" value="ARGREPRESSOR"/>
</dbReference>
<evidence type="ECO:0000259" key="12">
    <source>
        <dbReference type="Pfam" id="PF02863"/>
    </source>
</evidence>
<comment type="pathway">
    <text evidence="2 10">Amino-acid biosynthesis; L-arginine biosynthesis [regulation].</text>
</comment>
<dbReference type="GO" id="GO:0003677">
    <property type="term" value="F:DNA binding"/>
    <property type="evidence" value="ECO:0007669"/>
    <property type="project" value="UniProtKB-KW"/>
</dbReference>
<dbReference type="GO" id="GO:0006526">
    <property type="term" value="P:L-arginine biosynthetic process"/>
    <property type="evidence" value="ECO:0007669"/>
    <property type="project" value="UniProtKB-UniPathway"/>
</dbReference>
<evidence type="ECO:0000259" key="11">
    <source>
        <dbReference type="Pfam" id="PF01316"/>
    </source>
</evidence>
<evidence type="ECO:0000313" key="15">
    <source>
        <dbReference type="Proteomes" id="UP000240728"/>
    </source>
</evidence>
<dbReference type="InterPro" id="IPR020900">
    <property type="entry name" value="Arg_repress_DNA-bd"/>
</dbReference>